<gene>
    <name evidence="1" type="ORF">CEXT_740501</name>
</gene>
<organism evidence="1 2">
    <name type="scientific">Caerostris extrusa</name>
    <name type="common">Bark spider</name>
    <name type="synonym">Caerostris bankana</name>
    <dbReference type="NCBI Taxonomy" id="172846"/>
    <lineage>
        <taxon>Eukaryota</taxon>
        <taxon>Metazoa</taxon>
        <taxon>Ecdysozoa</taxon>
        <taxon>Arthropoda</taxon>
        <taxon>Chelicerata</taxon>
        <taxon>Arachnida</taxon>
        <taxon>Araneae</taxon>
        <taxon>Araneomorphae</taxon>
        <taxon>Entelegynae</taxon>
        <taxon>Araneoidea</taxon>
        <taxon>Araneidae</taxon>
        <taxon>Caerostris</taxon>
    </lineage>
</organism>
<keyword evidence="2" id="KW-1185">Reference proteome</keyword>
<dbReference type="EMBL" id="BPLR01019190">
    <property type="protein sequence ID" value="GIZ05014.1"/>
    <property type="molecule type" value="Genomic_DNA"/>
</dbReference>
<comment type="caution">
    <text evidence="1">The sequence shown here is derived from an EMBL/GenBank/DDBJ whole genome shotgun (WGS) entry which is preliminary data.</text>
</comment>
<protein>
    <submittedName>
        <fullName evidence="1">Uncharacterized protein</fullName>
    </submittedName>
</protein>
<name>A0AAV4YDL2_CAEEX</name>
<evidence type="ECO:0000313" key="2">
    <source>
        <dbReference type="Proteomes" id="UP001054945"/>
    </source>
</evidence>
<reference evidence="1 2" key="1">
    <citation type="submission" date="2021-06" db="EMBL/GenBank/DDBJ databases">
        <title>Caerostris extrusa draft genome.</title>
        <authorList>
            <person name="Kono N."/>
            <person name="Arakawa K."/>
        </authorList>
    </citation>
    <scope>NUCLEOTIDE SEQUENCE [LARGE SCALE GENOMIC DNA]</scope>
</reference>
<sequence length="132" mass="15084">MKCIKQFSSQYSSVYLEILTNVYDAYRSLNMTTNKYNSLFSFCIDNGKKTKETNKTQFGPSVNKIYPKPITKINKLETSSHFLISITLTTTDEKDASINEKIFGNWREKLKQKLTIASLNKTPGPTPSHHPL</sequence>
<dbReference type="Proteomes" id="UP001054945">
    <property type="component" value="Unassembled WGS sequence"/>
</dbReference>
<proteinExistence type="predicted"/>
<dbReference type="AlphaFoldDB" id="A0AAV4YDL2"/>
<accession>A0AAV4YDL2</accession>
<evidence type="ECO:0000313" key="1">
    <source>
        <dbReference type="EMBL" id="GIZ05014.1"/>
    </source>
</evidence>